<dbReference type="Pfam" id="PF03567">
    <property type="entry name" value="Sulfotransfer_2"/>
    <property type="match status" value="1"/>
</dbReference>
<comment type="caution">
    <text evidence="9">The sequence shown here is derived from an EMBL/GenBank/DDBJ whole genome shotgun (WGS) entry which is preliminary data.</text>
</comment>
<dbReference type="RefSeq" id="WP_028092068.1">
    <property type="nucleotide sequence ID" value="NZ_BNAP01000001.1"/>
</dbReference>
<keyword evidence="6" id="KW-0472">Membrane</keyword>
<evidence type="ECO:0000256" key="2">
    <source>
        <dbReference type="ARBA" id="ARBA00022679"/>
    </source>
</evidence>
<evidence type="ECO:0000313" key="9">
    <source>
        <dbReference type="EMBL" id="GHG80180.1"/>
    </source>
</evidence>
<gene>
    <name evidence="9" type="ORF">GCM10010961_03100</name>
</gene>
<reference evidence="9" key="2">
    <citation type="submission" date="2020-09" db="EMBL/GenBank/DDBJ databases">
        <authorList>
            <person name="Sun Q."/>
            <person name="Zhou Y."/>
        </authorList>
    </citation>
    <scope>NUCLEOTIDE SEQUENCE</scope>
    <source>
        <strain evidence="9">CGMCC 1.7081</strain>
    </source>
</reference>
<keyword evidence="3" id="KW-0812">Transmembrane</keyword>
<dbReference type="SUPFAM" id="SSF52540">
    <property type="entry name" value="P-loop containing nucleoside triphosphate hydrolases"/>
    <property type="match status" value="1"/>
</dbReference>
<dbReference type="GO" id="GO:0008146">
    <property type="term" value="F:sulfotransferase activity"/>
    <property type="evidence" value="ECO:0007669"/>
    <property type="project" value="InterPro"/>
</dbReference>
<sequence>MNGFPEYQLFGEAASSAEKKRAVRESAPLFAAGTSEQVIRSYLNLVILGPACRWGFLSIGKTGSSSTLRALYEMEFGHPLTVRYASPIDINPSAVIHQLSDAGVFARALDRGMSAVEVRDADMLRLMVVRDPLARAVSAYRYFCRSNAEAAPWFVRDRLRIDAAVGFDWTHMPGTVEGFRRFLRYIELEIELSGAPALDSHWRPQTAFAPTDVWVPGLIGRMEAMDDFYAELAGRLDKPAPSRIPRENRQDGNAEDLMSDSDARRMVEAIYRADYVTFGY</sequence>
<keyword evidence="5" id="KW-0333">Golgi apparatus</keyword>
<keyword evidence="4" id="KW-1133">Transmembrane helix</keyword>
<feature type="region of interest" description="Disordered" evidence="8">
    <location>
        <begin position="239"/>
        <end position="258"/>
    </location>
</feature>
<name>A0A8J3H331_9RHOB</name>
<feature type="compositionally biased region" description="Basic and acidic residues" evidence="8">
    <location>
        <begin position="239"/>
        <end position="252"/>
    </location>
</feature>
<evidence type="ECO:0000256" key="5">
    <source>
        <dbReference type="ARBA" id="ARBA00023034"/>
    </source>
</evidence>
<evidence type="ECO:0008006" key="11">
    <source>
        <dbReference type="Google" id="ProtNLM"/>
    </source>
</evidence>
<keyword evidence="10" id="KW-1185">Reference proteome</keyword>
<evidence type="ECO:0000256" key="8">
    <source>
        <dbReference type="SAM" id="MobiDB-lite"/>
    </source>
</evidence>
<dbReference type="InterPro" id="IPR018011">
    <property type="entry name" value="Carb_sulfotrans_8-10"/>
</dbReference>
<dbReference type="Gene3D" id="3.40.50.300">
    <property type="entry name" value="P-loop containing nucleotide triphosphate hydrolases"/>
    <property type="match status" value="1"/>
</dbReference>
<evidence type="ECO:0000256" key="6">
    <source>
        <dbReference type="ARBA" id="ARBA00023136"/>
    </source>
</evidence>
<dbReference type="InterPro" id="IPR027417">
    <property type="entry name" value="P-loop_NTPase"/>
</dbReference>
<dbReference type="EMBL" id="BNAP01000001">
    <property type="protein sequence ID" value="GHG80180.1"/>
    <property type="molecule type" value="Genomic_DNA"/>
</dbReference>
<proteinExistence type="predicted"/>
<reference evidence="9" key="1">
    <citation type="journal article" date="2014" name="Int. J. Syst. Evol. Microbiol.">
        <title>Complete genome sequence of Corynebacterium casei LMG S-19264T (=DSM 44701T), isolated from a smear-ripened cheese.</title>
        <authorList>
            <consortium name="US DOE Joint Genome Institute (JGI-PGF)"/>
            <person name="Walter F."/>
            <person name="Albersmeier A."/>
            <person name="Kalinowski J."/>
            <person name="Ruckert C."/>
        </authorList>
    </citation>
    <scope>NUCLEOTIDE SEQUENCE</scope>
    <source>
        <strain evidence="9">CGMCC 1.7081</strain>
    </source>
</reference>
<evidence type="ECO:0000256" key="4">
    <source>
        <dbReference type="ARBA" id="ARBA00022989"/>
    </source>
</evidence>
<dbReference type="AlphaFoldDB" id="A0A8J3H331"/>
<keyword evidence="2" id="KW-0808">Transferase</keyword>
<dbReference type="PANTHER" id="PTHR12137">
    <property type="entry name" value="CARBOHYDRATE SULFOTRANSFERASE"/>
    <property type="match status" value="1"/>
</dbReference>
<evidence type="ECO:0000256" key="3">
    <source>
        <dbReference type="ARBA" id="ARBA00022692"/>
    </source>
</evidence>
<dbReference type="InterPro" id="IPR005331">
    <property type="entry name" value="Sulfotransferase"/>
</dbReference>
<dbReference type="Proteomes" id="UP000611500">
    <property type="component" value="Unassembled WGS sequence"/>
</dbReference>
<organism evidence="9 10">
    <name type="scientific">Pseudodonghicola xiamenensis</name>
    <dbReference type="NCBI Taxonomy" id="337702"/>
    <lineage>
        <taxon>Bacteria</taxon>
        <taxon>Pseudomonadati</taxon>
        <taxon>Pseudomonadota</taxon>
        <taxon>Alphaproteobacteria</taxon>
        <taxon>Rhodobacterales</taxon>
        <taxon>Paracoccaceae</taxon>
        <taxon>Pseudodonghicola</taxon>
    </lineage>
</organism>
<dbReference type="GO" id="GO:0016051">
    <property type="term" value="P:carbohydrate biosynthetic process"/>
    <property type="evidence" value="ECO:0007669"/>
    <property type="project" value="InterPro"/>
</dbReference>
<dbReference type="GO" id="GO:0016020">
    <property type="term" value="C:membrane"/>
    <property type="evidence" value="ECO:0007669"/>
    <property type="project" value="InterPro"/>
</dbReference>
<evidence type="ECO:0000256" key="1">
    <source>
        <dbReference type="ARBA" id="ARBA00004323"/>
    </source>
</evidence>
<comment type="subcellular location">
    <subcellularLocation>
        <location evidence="1">Golgi apparatus membrane</location>
        <topology evidence="1">Single-pass type II membrane protein</topology>
    </subcellularLocation>
</comment>
<accession>A0A8J3H331</accession>
<keyword evidence="7" id="KW-0325">Glycoprotein</keyword>
<protein>
    <recommendedName>
        <fullName evidence="11">Sulfotransferase family protein</fullName>
    </recommendedName>
</protein>
<evidence type="ECO:0000313" key="10">
    <source>
        <dbReference type="Proteomes" id="UP000611500"/>
    </source>
</evidence>
<evidence type="ECO:0000256" key="7">
    <source>
        <dbReference type="ARBA" id="ARBA00023180"/>
    </source>
</evidence>
<dbReference type="PANTHER" id="PTHR12137:SF54">
    <property type="entry name" value="CARBOHYDRATE SULFOTRANSFERASE"/>
    <property type="match status" value="1"/>
</dbReference>